<evidence type="ECO:0000313" key="2">
    <source>
        <dbReference type="EMBL" id="CCJ80824.1"/>
    </source>
</evidence>
<dbReference type="EMBL" id="CAKZ01000074">
    <property type="protein sequence ID" value="CCJ80824.1"/>
    <property type="molecule type" value="Genomic_DNA"/>
</dbReference>
<evidence type="ECO:0000256" key="1">
    <source>
        <dbReference type="SAM" id="Phobius"/>
    </source>
</evidence>
<reference evidence="3" key="1">
    <citation type="journal article" date="2012" name="PLoS ONE">
        <title>Comparative analysis of genome sequences covering the seven cronobacter species.</title>
        <authorList>
            <person name="Joseph S."/>
            <person name="Desai P."/>
            <person name="Ji Y."/>
            <person name="Cummings C.A."/>
            <person name="Shih R."/>
            <person name="Degoricija L."/>
            <person name="Rico A."/>
            <person name="Brzoska P."/>
            <person name="Hamby S.E."/>
            <person name="Masood N."/>
            <person name="Hariri S."/>
            <person name="Sonbol H."/>
            <person name="Chuzhanova N."/>
            <person name="McClelland M."/>
            <person name="Furtado M.R."/>
            <person name="Forsythe S.J."/>
        </authorList>
    </citation>
    <scope>NUCLEOTIDE SEQUENCE [LARGE SCALE GENOMIC DNA]</scope>
    <source>
        <strain evidence="3">1210</strain>
    </source>
</reference>
<organism evidence="2 3">
    <name type="scientific">Cronobacter dublinensis 1210</name>
    <dbReference type="NCBI Taxonomy" id="1208656"/>
    <lineage>
        <taxon>Bacteria</taxon>
        <taxon>Pseudomonadati</taxon>
        <taxon>Pseudomonadota</taxon>
        <taxon>Gammaproteobacteria</taxon>
        <taxon>Enterobacterales</taxon>
        <taxon>Enterobacteriaceae</taxon>
        <taxon>Cronobacter</taxon>
    </lineage>
</organism>
<feature type="transmembrane region" description="Helical" evidence="1">
    <location>
        <begin position="21"/>
        <end position="42"/>
    </location>
</feature>
<keyword evidence="1" id="KW-0472">Membrane</keyword>
<evidence type="ECO:0000313" key="3">
    <source>
        <dbReference type="Proteomes" id="UP000009342"/>
    </source>
</evidence>
<proteinExistence type="predicted"/>
<gene>
    <name evidence="2" type="ORF">BN134_1549</name>
</gene>
<name>A0ABM9Q5U6_9ENTR</name>
<keyword evidence="1" id="KW-0812">Transmembrane</keyword>
<keyword evidence="1" id="KW-1133">Transmembrane helix</keyword>
<dbReference type="Proteomes" id="UP000009342">
    <property type="component" value="Unassembled WGS sequence"/>
</dbReference>
<accession>A0ABM9Q5U6</accession>
<protein>
    <submittedName>
        <fullName evidence="2">Uncharacterized protein</fullName>
    </submittedName>
</protein>
<keyword evidence="3" id="KW-1185">Reference proteome</keyword>
<sequence>MKKGDAVTFCFHDKQARRRHIYLSYFLFCKINLHGNCITIFSENKKPYLSVH</sequence>
<comment type="caution">
    <text evidence="2">The sequence shown here is derived from an EMBL/GenBank/DDBJ whole genome shotgun (WGS) entry which is preliminary data.</text>
</comment>